<sequence>MNLYRQRVLEARKKFLKLNKKQEIELLKIYKELSTQLLEEIAFCKTISSEKYLSEMEETVQSQMNELNIKLSKTIKHNIKVSSEIASSTSLAYYESITDDIKLRAIFNKSIIKTSSDTVKKLIQGNYYADGKTLDRRIWNITKKNANDIDTLIKVNISKGANARQLAKQVDKYVNPLKRTEAKTIVSGMSSKVSYQAQRLARTSITHSFTETTIENAKNNPFNAGLKWNLSSSHPRHDICDSYVGKVFQPKDAPIQHPNCLCYFTEENIPIEDAIKELKAWSNGKANNRLDKWLEEYEEEFI</sequence>
<evidence type="ECO:0000313" key="2">
    <source>
        <dbReference type="Proteomes" id="UP000813637"/>
    </source>
</evidence>
<dbReference type="EMBL" id="JAAMYB010000015">
    <property type="protein sequence ID" value="MCD3195709.1"/>
    <property type="molecule type" value="Genomic_DNA"/>
</dbReference>
<dbReference type="Proteomes" id="UP000813637">
    <property type="component" value="Unassembled WGS sequence"/>
</dbReference>
<dbReference type="RefSeq" id="WP_003378060.1">
    <property type="nucleotide sequence ID" value="NZ_JAAMYB010000015.1"/>
</dbReference>
<comment type="caution">
    <text evidence="1">The sequence shown here is derived from an EMBL/GenBank/DDBJ whole genome shotgun (WGS) entry which is preliminary data.</text>
</comment>
<gene>
    <name evidence="1" type="ORF">G8S53_10520</name>
</gene>
<reference evidence="1" key="1">
    <citation type="submission" date="2020-02" db="EMBL/GenBank/DDBJ databases">
        <authorList>
            <person name="Fillo S."/>
            <person name="Giordani F."/>
            <person name="Tonon E."/>
            <person name="Drigo I."/>
            <person name="Anselmo A."/>
            <person name="Fortunato A."/>
            <person name="Bano L."/>
            <person name="Lista F."/>
        </authorList>
    </citation>
    <scope>NUCLEOTIDE SEQUENCE</scope>
    <source>
        <strain evidence="1">IZSVe-TV_9877_3_12</strain>
    </source>
</reference>
<dbReference type="AlphaFoldDB" id="A0A9Q3VBL5"/>
<name>A0A9Q3VBL5_CLOBO</name>
<proteinExistence type="predicted"/>
<accession>A0A9Q3VBL5</accession>
<organism evidence="1 2">
    <name type="scientific">Clostridium botulinum C</name>
    <dbReference type="NCBI Taxonomy" id="36828"/>
    <lineage>
        <taxon>Bacteria</taxon>
        <taxon>Bacillati</taxon>
        <taxon>Bacillota</taxon>
        <taxon>Clostridia</taxon>
        <taxon>Eubacteriales</taxon>
        <taxon>Clostridiaceae</taxon>
        <taxon>Clostridium</taxon>
    </lineage>
</organism>
<reference evidence="1" key="2">
    <citation type="journal article" date="2021" name="Microorganisms">
        <title>Extensive Genome Exploration of Clostridium botulinum Group III Field Strains.</title>
        <authorList>
            <person name="Fillo S."/>
            <person name="Giordani F."/>
            <person name="Tonon E."/>
            <person name="Drigo I."/>
            <person name="Anselmo A."/>
            <person name="Fortunato A."/>
            <person name="Lista F."/>
            <person name="Bano L."/>
        </authorList>
    </citation>
    <scope>NUCLEOTIDE SEQUENCE</scope>
    <source>
        <strain evidence="1">IZSVe-TV_9877_3_12</strain>
    </source>
</reference>
<evidence type="ECO:0000313" key="1">
    <source>
        <dbReference type="EMBL" id="MCD3195709.1"/>
    </source>
</evidence>
<protein>
    <submittedName>
        <fullName evidence="1">Uncharacterized protein</fullName>
    </submittedName>
</protein>